<dbReference type="Pfam" id="PF00892">
    <property type="entry name" value="EamA"/>
    <property type="match status" value="1"/>
</dbReference>
<dbReference type="AlphaFoldDB" id="A0A4P7W852"/>
<evidence type="ECO:0000256" key="1">
    <source>
        <dbReference type="SAM" id="Phobius"/>
    </source>
</evidence>
<dbReference type="GO" id="GO:0016020">
    <property type="term" value="C:membrane"/>
    <property type="evidence" value="ECO:0007669"/>
    <property type="project" value="InterPro"/>
</dbReference>
<dbReference type="Gene3D" id="1.10.3730.20">
    <property type="match status" value="1"/>
</dbReference>
<evidence type="ECO:0000313" key="4">
    <source>
        <dbReference type="Proteomes" id="UP000297149"/>
    </source>
</evidence>
<dbReference type="PANTHER" id="PTHR22911:SF137">
    <property type="entry name" value="SOLUTE CARRIER FAMILY 35 MEMBER G2-RELATED"/>
    <property type="match status" value="1"/>
</dbReference>
<feature type="transmembrane region" description="Helical" evidence="1">
    <location>
        <begin position="27"/>
        <end position="48"/>
    </location>
</feature>
<dbReference type="PANTHER" id="PTHR22911">
    <property type="entry name" value="ACYL-MALONYL CONDENSING ENZYME-RELATED"/>
    <property type="match status" value="1"/>
</dbReference>
<keyword evidence="3" id="KW-0614">Plasmid</keyword>
<evidence type="ECO:0000313" key="3">
    <source>
        <dbReference type="EMBL" id="QCD43810.1"/>
    </source>
</evidence>
<dbReference type="KEGG" id="ddb:E7747_16325"/>
<feature type="domain" description="EamA" evidence="2">
    <location>
        <begin position="5"/>
        <end position="130"/>
    </location>
</feature>
<keyword evidence="1" id="KW-0812">Transmembrane</keyword>
<dbReference type="InterPro" id="IPR037185">
    <property type="entry name" value="EmrE-like"/>
</dbReference>
<feature type="transmembrane region" description="Helical" evidence="1">
    <location>
        <begin position="60"/>
        <end position="81"/>
    </location>
</feature>
<sequence length="173" mass="19190">MSSAVAAVSYGTNPLFAVPLYELGMDVSSVLFYRYVFAAMILGAIMWMRGDSFRLERRDLPLMVILGIFFALSSVLLFEAYNYMDVGLASTLLFVEPVFIALILWLFYREGFHCGPLSSIAICLAGVAFLCNRARGTCDGNRNHPRHILRALPMDSTWCSSTRAASAISPGRR</sequence>
<proteinExistence type="predicted"/>
<dbReference type="InterPro" id="IPR000620">
    <property type="entry name" value="EamA_dom"/>
</dbReference>
<protein>
    <submittedName>
        <fullName evidence="3">EamA family transporter</fullName>
    </submittedName>
</protein>
<feature type="transmembrane region" description="Helical" evidence="1">
    <location>
        <begin position="87"/>
        <end position="108"/>
    </location>
</feature>
<evidence type="ECO:0000259" key="2">
    <source>
        <dbReference type="Pfam" id="PF00892"/>
    </source>
</evidence>
<dbReference type="Proteomes" id="UP000297149">
    <property type="component" value="Plasmid ph5-3"/>
</dbReference>
<reference evidence="4" key="1">
    <citation type="submission" date="2019-02" db="EMBL/GenBank/DDBJ databases">
        <title>Isolation and identification of novel species under the genus Muribaculum.</title>
        <authorList>
            <person name="Miyake S."/>
            <person name="Ding Y."/>
            <person name="Low A."/>
            <person name="Soh M."/>
            <person name="Seedorf H."/>
        </authorList>
    </citation>
    <scope>NUCLEOTIDE SEQUENCE [LARGE SCALE GENOMIC DNA]</scope>
    <source>
        <strain evidence="4">H5</strain>
        <plasmid evidence="4">ph5-3</plasmid>
    </source>
</reference>
<dbReference type="EMBL" id="CP039399">
    <property type="protein sequence ID" value="QCD43810.1"/>
    <property type="molecule type" value="Genomic_DNA"/>
</dbReference>
<gene>
    <name evidence="3" type="ORF">E7747_16325</name>
</gene>
<keyword evidence="4" id="KW-1185">Reference proteome</keyword>
<keyword evidence="1" id="KW-1133">Transmembrane helix</keyword>
<dbReference type="SUPFAM" id="SSF103481">
    <property type="entry name" value="Multidrug resistance efflux transporter EmrE"/>
    <property type="match status" value="1"/>
</dbReference>
<keyword evidence="1" id="KW-0472">Membrane</keyword>
<organism evidence="3 4">
    <name type="scientific">Duncaniella dubosii</name>
    <dbReference type="NCBI Taxonomy" id="2518971"/>
    <lineage>
        <taxon>Bacteria</taxon>
        <taxon>Pseudomonadati</taxon>
        <taxon>Bacteroidota</taxon>
        <taxon>Bacteroidia</taxon>
        <taxon>Bacteroidales</taxon>
        <taxon>Muribaculaceae</taxon>
        <taxon>Duncaniella</taxon>
    </lineage>
</organism>
<name>A0A4P7W852_9BACT</name>
<geneLocation type="plasmid" evidence="4">
    <name>ph5-3</name>
</geneLocation>
<accession>A0A4P7W852</accession>